<dbReference type="Gene3D" id="1.10.10.10">
    <property type="entry name" value="Winged helix-like DNA-binding domain superfamily/Winged helix DNA-binding domain"/>
    <property type="match status" value="1"/>
</dbReference>
<keyword evidence="4" id="KW-0227">DNA damage</keyword>
<evidence type="ECO:0000256" key="2">
    <source>
        <dbReference type="ARBA" id="ARBA00022491"/>
    </source>
</evidence>
<dbReference type="GO" id="GO:0003677">
    <property type="term" value="F:DNA binding"/>
    <property type="evidence" value="ECO:0007669"/>
    <property type="project" value="UniProtKB-KW"/>
</dbReference>
<evidence type="ECO:0000256" key="4">
    <source>
        <dbReference type="ARBA" id="ARBA00022763"/>
    </source>
</evidence>
<dbReference type="SUPFAM" id="SSF46785">
    <property type="entry name" value="Winged helix' DNA-binding domain"/>
    <property type="match status" value="1"/>
</dbReference>
<dbReference type="GO" id="GO:0006260">
    <property type="term" value="P:DNA replication"/>
    <property type="evidence" value="ECO:0007669"/>
    <property type="project" value="UniProtKB-KW"/>
</dbReference>
<evidence type="ECO:0000256" key="9">
    <source>
        <dbReference type="ARBA" id="ARBA00023163"/>
    </source>
</evidence>
<dbReference type="InterPro" id="IPR006200">
    <property type="entry name" value="LexA"/>
</dbReference>
<evidence type="ECO:0000256" key="3">
    <source>
        <dbReference type="ARBA" id="ARBA00022705"/>
    </source>
</evidence>
<dbReference type="Proteomes" id="UP000176222">
    <property type="component" value="Unassembled WGS sequence"/>
</dbReference>
<evidence type="ECO:0000256" key="10">
    <source>
        <dbReference type="ARBA" id="ARBA00023204"/>
    </source>
</evidence>
<sequence>MDSYKQKIISFYQKHRRLPGYKEIMELTGFKSKNAVYKLINKMVEVGLVQKDAQGRLTPNRLLNEVPMLGLVEAGIPTMIDDELTDTINLDDYLIVHRDESFVLEVKGDSMIDEGIKEGDLVVVEKKKNAREGDIVIARVDGGWTMKYLRRKNGKNYLEPANKNYRPIYPTEELEIGAVVTGVIRKY</sequence>
<organism evidence="14 15">
    <name type="scientific">Candidatus Vogelbacteria bacterium RIFOXYB1_FULL_42_16</name>
    <dbReference type="NCBI Taxonomy" id="1802436"/>
    <lineage>
        <taxon>Bacteria</taxon>
        <taxon>Candidatus Vogeliibacteriota</taxon>
    </lineage>
</organism>
<dbReference type="PANTHER" id="PTHR33516:SF2">
    <property type="entry name" value="LEXA REPRESSOR-RELATED"/>
    <property type="match status" value="1"/>
</dbReference>
<dbReference type="InterPro" id="IPR036388">
    <property type="entry name" value="WH-like_DNA-bd_sf"/>
</dbReference>
<dbReference type="NCBIfam" id="TIGR00498">
    <property type="entry name" value="lexA"/>
    <property type="match status" value="1"/>
</dbReference>
<accession>A0A1G2QFF4</accession>
<keyword evidence="9" id="KW-0804">Transcription</keyword>
<comment type="caution">
    <text evidence="14">The sequence shown here is derived from an EMBL/GenBank/DDBJ whole genome shotgun (WGS) entry which is preliminary data.</text>
</comment>
<keyword evidence="6 12" id="KW-0068">Autocatalytic cleavage</keyword>
<evidence type="ECO:0000313" key="14">
    <source>
        <dbReference type="EMBL" id="OHA59296.1"/>
    </source>
</evidence>
<proteinExistence type="inferred from homology"/>
<dbReference type="GO" id="GO:0045892">
    <property type="term" value="P:negative regulation of DNA-templated transcription"/>
    <property type="evidence" value="ECO:0007669"/>
    <property type="project" value="InterPro"/>
</dbReference>
<dbReference type="PANTHER" id="PTHR33516">
    <property type="entry name" value="LEXA REPRESSOR"/>
    <property type="match status" value="1"/>
</dbReference>
<keyword evidence="3" id="KW-0235">DNA replication</keyword>
<evidence type="ECO:0000256" key="6">
    <source>
        <dbReference type="ARBA" id="ARBA00022813"/>
    </source>
</evidence>
<dbReference type="SUPFAM" id="SSF51306">
    <property type="entry name" value="LexA/Signal peptidase"/>
    <property type="match status" value="1"/>
</dbReference>
<dbReference type="EMBL" id="MHTH01000002">
    <property type="protein sequence ID" value="OHA59296.1"/>
    <property type="molecule type" value="Genomic_DNA"/>
</dbReference>
<evidence type="ECO:0000256" key="8">
    <source>
        <dbReference type="ARBA" id="ARBA00023125"/>
    </source>
</evidence>
<protein>
    <submittedName>
        <fullName evidence="14">Repressor LexA</fullName>
    </submittedName>
</protein>
<keyword evidence="8" id="KW-0238">DNA-binding</keyword>
<reference evidence="14 15" key="1">
    <citation type="journal article" date="2016" name="Nat. Commun.">
        <title>Thousands of microbial genomes shed light on interconnected biogeochemical processes in an aquifer system.</title>
        <authorList>
            <person name="Anantharaman K."/>
            <person name="Brown C.T."/>
            <person name="Hug L.A."/>
            <person name="Sharon I."/>
            <person name="Castelle C.J."/>
            <person name="Probst A.J."/>
            <person name="Thomas B.C."/>
            <person name="Singh A."/>
            <person name="Wilkins M.J."/>
            <person name="Karaoz U."/>
            <person name="Brodie E.L."/>
            <person name="Williams K.H."/>
            <person name="Hubbard S.S."/>
            <person name="Banfield J.F."/>
        </authorList>
    </citation>
    <scope>NUCLEOTIDE SEQUENCE [LARGE SCALE GENOMIC DNA]</scope>
</reference>
<dbReference type="InterPro" id="IPR006197">
    <property type="entry name" value="Peptidase_S24_LexA"/>
</dbReference>
<dbReference type="InterPro" id="IPR015927">
    <property type="entry name" value="Peptidase_S24_S26A/B/C"/>
</dbReference>
<dbReference type="GO" id="GO:0004252">
    <property type="term" value="F:serine-type endopeptidase activity"/>
    <property type="evidence" value="ECO:0007669"/>
    <property type="project" value="InterPro"/>
</dbReference>
<dbReference type="InterPro" id="IPR039418">
    <property type="entry name" value="LexA-like"/>
</dbReference>
<keyword evidence="7" id="KW-0805">Transcription regulation</keyword>
<dbReference type="PRINTS" id="PR00726">
    <property type="entry name" value="LEXASERPTASE"/>
</dbReference>
<feature type="domain" description="Peptidase S24/S26A/S26B/S26C" evidence="13">
    <location>
        <begin position="67"/>
        <end position="180"/>
    </location>
</feature>
<keyword evidence="11" id="KW-0742">SOS response</keyword>
<evidence type="ECO:0000313" key="15">
    <source>
        <dbReference type="Proteomes" id="UP000176222"/>
    </source>
</evidence>
<dbReference type="Gene3D" id="2.10.109.10">
    <property type="entry name" value="Umud Fragment, subunit A"/>
    <property type="match status" value="1"/>
</dbReference>
<keyword evidence="2" id="KW-0678">Repressor</keyword>
<evidence type="ECO:0000259" key="13">
    <source>
        <dbReference type="Pfam" id="PF00717"/>
    </source>
</evidence>
<gene>
    <name evidence="14" type="ORF">A2370_01975</name>
</gene>
<dbReference type="InterPro" id="IPR050077">
    <property type="entry name" value="LexA_repressor"/>
</dbReference>
<dbReference type="CDD" id="cd06529">
    <property type="entry name" value="S24_LexA-like"/>
    <property type="match status" value="1"/>
</dbReference>
<dbReference type="InterPro" id="IPR036390">
    <property type="entry name" value="WH_DNA-bd_sf"/>
</dbReference>
<evidence type="ECO:0000256" key="7">
    <source>
        <dbReference type="ARBA" id="ARBA00023015"/>
    </source>
</evidence>
<dbReference type="AlphaFoldDB" id="A0A1G2QFF4"/>
<evidence type="ECO:0000256" key="11">
    <source>
        <dbReference type="ARBA" id="ARBA00023236"/>
    </source>
</evidence>
<dbReference type="GO" id="GO:0006281">
    <property type="term" value="P:DNA repair"/>
    <property type="evidence" value="ECO:0007669"/>
    <property type="project" value="UniProtKB-KW"/>
</dbReference>
<dbReference type="InterPro" id="IPR036286">
    <property type="entry name" value="LexA/Signal_pep-like_sf"/>
</dbReference>
<dbReference type="Pfam" id="PF00717">
    <property type="entry name" value="Peptidase_S24"/>
    <property type="match status" value="1"/>
</dbReference>
<dbReference type="STRING" id="1802436.A2370_01975"/>
<keyword evidence="10" id="KW-0234">DNA repair</keyword>
<evidence type="ECO:0000256" key="12">
    <source>
        <dbReference type="RuleBase" id="RU003991"/>
    </source>
</evidence>
<name>A0A1G2QFF4_9BACT</name>
<keyword evidence="5 12" id="KW-0378">Hydrolase</keyword>
<evidence type="ECO:0000256" key="1">
    <source>
        <dbReference type="ARBA" id="ARBA00007484"/>
    </source>
</evidence>
<dbReference type="GO" id="GO:0009432">
    <property type="term" value="P:SOS response"/>
    <property type="evidence" value="ECO:0007669"/>
    <property type="project" value="UniProtKB-KW"/>
</dbReference>
<evidence type="ECO:0000256" key="5">
    <source>
        <dbReference type="ARBA" id="ARBA00022801"/>
    </source>
</evidence>
<comment type="similarity">
    <text evidence="1 12">Belongs to the peptidase S24 family.</text>
</comment>